<dbReference type="EMBL" id="CP115611">
    <property type="protein sequence ID" value="WBW72993.1"/>
    <property type="molecule type" value="Genomic_DNA"/>
</dbReference>
<dbReference type="FunFam" id="1.20.58.1020:FF:000001">
    <property type="entry name" value="DNA replication complex GINS protein PSF2"/>
    <property type="match status" value="1"/>
</dbReference>
<comment type="subcellular location">
    <subcellularLocation>
        <location evidence="1 7">Nucleus</location>
    </subcellularLocation>
</comment>
<dbReference type="GO" id="GO:0006260">
    <property type="term" value="P:DNA replication"/>
    <property type="evidence" value="ECO:0007669"/>
    <property type="project" value="UniProtKB-KW"/>
</dbReference>
<name>A0AAF0AW04_9SCHI</name>
<dbReference type="Pfam" id="PF25005">
    <property type="entry name" value="PSF2_N"/>
    <property type="match status" value="1"/>
</dbReference>
<dbReference type="InterPro" id="IPR021151">
    <property type="entry name" value="GINS_A"/>
</dbReference>
<keyword evidence="11" id="KW-1185">Reference proteome</keyword>
<dbReference type="SUPFAM" id="SSF160059">
    <property type="entry name" value="PriA/YqbF domain"/>
    <property type="match status" value="1"/>
</dbReference>
<evidence type="ECO:0000256" key="1">
    <source>
        <dbReference type="ARBA" id="ARBA00004123"/>
    </source>
</evidence>
<evidence type="ECO:0000256" key="5">
    <source>
        <dbReference type="ARBA" id="ARBA00022829"/>
    </source>
</evidence>
<feature type="domain" description="GINS subunit" evidence="8">
    <location>
        <begin position="75"/>
        <end position="176"/>
    </location>
</feature>
<gene>
    <name evidence="10" type="primary">psf2</name>
    <name evidence="10" type="ORF">SOMG_01319</name>
</gene>
<dbReference type="PANTHER" id="PTHR12772:SF0">
    <property type="entry name" value="DNA REPLICATION COMPLEX GINS PROTEIN PSF2"/>
    <property type="match status" value="1"/>
</dbReference>
<keyword evidence="4 7" id="KW-0235">DNA replication</keyword>
<dbReference type="GO" id="GO:0000727">
    <property type="term" value="P:double-strand break repair via break-induced replication"/>
    <property type="evidence" value="ECO:0007669"/>
    <property type="project" value="TreeGrafter"/>
</dbReference>
<organism evidence="10 11">
    <name type="scientific">Schizosaccharomyces osmophilus</name>
    <dbReference type="NCBI Taxonomy" id="2545709"/>
    <lineage>
        <taxon>Eukaryota</taxon>
        <taxon>Fungi</taxon>
        <taxon>Dikarya</taxon>
        <taxon>Ascomycota</taxon>
        <taxon>Taphrinomycotina</taxon>
        <taxon>Schizosaccharomycetes</taxon>
        <taxon>Schizosaccharomycetales</taxon>
        <taxon>Schizosaccharomycetaceae</taxon>
        <taxon>Schizosaccharomyces</taxon>
    </lineage>
</organism>
<dbReference type="RefSeq" id="XP_056037236.1">
    <property type="nucleotide sequence ID" value="XM_056180112.1"/>
</dbReference>
<evidence type="ECO:0000256" key="6">
    <source>
        <dbReference type="ARBA" id="ARBA00023242"/>
    </source>
</evidence>
<dbReference type="InterPro" id="IPR056784">
    <property type="entry name" value="PSF2_N"/>
</dbReference>
<evidence type="ECO:0000256" key="2">
    <source>
        <dbReference type="ARBA" id="ARBA00010565"/>
    </source>
</evidence>
<dbReference type="InterPro" id="IPR007257">
    <property type="entry name" value="GINS_Psf2"/>
</dbReference>
<comment type="subunit">
    <text evidence="7">Component of the GINS complex.</text>
</comment>
<comment type="similarity">
    <text evidence="2 7">Belongs to the GINS2/PSF2 family.</text>
</comment>
<evidence type="ECO:0000256" key="7">
    <source>
        <dbReference type="PIRNR" id="PIRNR028998"/>
    </source>
</evidence>
<dbReference type="FunFam" id="3.40.5.50:FF:000001">
    <property type="entry name" value="DNA replication complex GINS protein PSF2"/>
    <property type="match status" value="1"/>
</dbReference>
<evidence type="ECO:0000313" key="11">
    <source>
        <dbReference type="Proteomes" id="UP001212411"/>
    </source>
</evidence>
<evidence type="ECO:0000256" key="4">
    <source>
        <dbReference type="ARBA" id="ARBA00022705"/>
    </source>
</evidence>
<protein>
    <recommendedName>
        <fullName evidence="3 7">DNA replication complex GINS protein PSF2</fullName>
    </recommendedName>
</protein>
<dbReference type="CDD" id="cd21694">
    <property type="entry name" value="GINS_B_Psf2"/>
    <property type="match status" value="1"/>
</dbReference>
<dbReference type="KEGG" id="som:SOMG_01319"/>
<keyword evidence="5" id="KW-0159">Chromosome partition</keyword>
<dbReference type="Gene3D" id="3.40.5.50">
    <property type="match status" value="1"/>
</dbReference>
<dbReference type="Gene3D" id="1.20.58.1020">
    <property type="match status" value="1"/>
</dbReference>
<dbReference type="GeneID" id="80874801"/>
<dbReference type="InterPro" id="IPR036224">
    <property type="entry name" value="GINS_bundle-like_dom_sf"/>
</dbReference>
<evidence type="ECO:0000313" key="10">
    <source>
        <dbReference type="EMBL" id="WBW72993.1"/>
    </source>
</evidence>
<evidence type="ECO:0000259" key="9">
    <source>
        <dbReference type="Pfam" id="PF25005"/>
    </source>
</evidence>
<dbReference type="CDD" id="cd11712">
    <property type="entry name" value="GINS_A_psf2"/>
    <property type="match status" value="1"/>
</dbReference>
<dbReference type="GO" id="GO:0000811">
    <property type="term" value="C:GINS complex"/>
    <property type="evidence" value="ECO:0007669"/>
    <property type="project" value="TreeGrafter"/>
</dbReference>
<dbReference type="PIRSF" id="PIRSF028998">
    <property type="entry name" value="GINS_Psf2_subgr"/>
    <property type="match status" value="1"/>
</dbReference>
<feature type="domain" description="DNA replication complex GINS protein PSF2 N-terminal" evidence="9">
    <location>
        <begin position="12"/>
        <end position="71"/>
    </location>
</feature>
<dbReference type="AlphaFoldDB" id="A0AAF0AW04"/>
<sequence length="183" mass="21288">MALPRELEATFSPEEVEFLAGNEYTDIVPLETMDQLPLVSATIPIMKPPRKCRVPLWLALELKRQHRARIVPPEWLDLSNLQSLQEQEMEIDMFSKMPFRWLETGHLLLKACPDDIEDVEEVRRILLTIREARQSKARAGLEAVNEVQLALDNLGAMEINEIRPLFRETMNRMRKIVQVSEEE</sequence>
<reference evidence="10 11" key="1">
    <citation type="journal article" date="2023" name="G3 (Bethesda)">
        <title>A high-quality reference genome for the fission yeast Schizosaccharomyces osmophilus.</title>
        <authorList>
            <person name="Jia G.S."/>
            <person name="Zhang W.C."/>
            <person name="Liang Y."/>
            <person name="Liu X.H."/>
            <person name="Rhind N."/>
            <person name="Pidoux A."/>
            <person name="Brysch-Herzberg M."/>
            <person name="Du L.L."/>
        </authorList>
    </citation>
    <scope>NUCLEOTIDE SEQUENCE [LARGE SCALE GENOMIC DNA]</scope>
    <source>
        <strain evidence="10 11">CBS 15793</strain>
    </source>
</reference>
<dbReference type="SUPFAM" id="SSF158573">
    <property type="entry name" value="GINS helical bundle-like"/>
    <property type="match status" value="1"/>
</dbReference>
<evidence type="ECO:0000256" key="3">
    <source>
        <dbReference type="ARBA" id="ARBA00015139"/>
    </source>
</evidence>
<accession>A0AAF0AW04</accession>
<dbReference type="Pfam" id="PF05916">
    <property type="entry name" value="Sld5"/>
    <property type="match status" value="1"/>
</dbReference>
<dbReference type="Proteomes" id="UP001212411">
    <property type="component" value="Chromosome 1"/>
</dbReference>
<dbReference type="GO" id="GO:0007059">
    <property type="term" value="P:chromosome segregation"/>
    <property type="evidence" value="ECO:0007669"/>
    <property type="project" value="UniProtKB-KW"/>
</dbReference>
<evidence type="ECO:0000259" key="8">
    <source>
        <dbReference type="Pfam" id="PF05916"/>
    </source>
</evidence>
<keyword evidence="6 7" id="KW-0539">Nucleus</keyword>
<dbReference type="PANTHER" id="PTHR12772">
    <property type="entry name" value="DNA REPLICATION COMPLEX GINS PROTEIN PSF2"/>
    <property type="match status" value="1"/>
</dbReference>
<proteinExistence type="inferred from homology"/>